<accession>A0A2P5ALS6</accession>
<protein>
    <submittedName>
        <fullName evidence="1">Uncharacterized protein</fullName>
    </submittedName>
</protein>
<evidence type="ECO:0000313" key="2">
    <source>
        <dbReference type="Proteomes" id="UP000237105"/>
    </source>
</evidence>
<organism evidence="1 2">
    <name type="scientific">Parasponia andersonii</name>
    <name type="common">Sponia andersonii</name>
    <dbReference type="NCBI Taxonomy" id="3476"/>
    <lineage>
        <taxon>Eukaryota</taxon>
        <taxon>Viridiplantae</taxon>
        <taxon>Streptophyta</taxon>
        <taxon>Embryophyta</taxon>
        <taxon>Tracheophyta</taxon>
        <taxon>Spermatophyta</taxon>
        <taxon>Magnoliopsida</taxon>
        <taxon>eudicotyledons</taxon>
        <taxon>Gunneridae</taxon>
        <taxon>Pentapetalae</taxon>
        <taxon>rosids</taxon>
        <taxon>fabids</taxon>
        <taxon>Rosales</taxon>
        <taxon>Cannabaceae</taxon>
        <taxon>Parasponia</taxon>
    </lineage>
</organism>
<dbReference type="EMBL" id="JXTB01000528">
    <property type="protein sequence ID" value="PON37494.1"/>
    <property type="molecule type" value="Genomic_DNA"/>
</dbReference>
<evidence type="ECO:0000313" key="1">
    <source>
        <dbReference type="EMBL" id="PON37494.1"/>
    </source>
</evidence>
<sequence>MLTIFLGVFLVCNHVQERKRGNGALGWISDGVKTFKSAIQQVGGGEFCDGILSLEINRSFQSLVAWRLLTRISSNFPPPTCQTVGLKVLTEKAVEVEHNVEKAIEQSGLQVHSINTQYLKSRPLGSHRA</sequence>
<dbReference type="OrthoDB" id="10311554at2759"/>
<proteinExistence type="predicted"/>
<dbReference type="AlphaFoldDB" id="A0A2P5ALS6"/>
<keyword evidence="2" id="KW-1185">Reference proteome</keyword>
<comment type="caution">
    <text evidence="1">The sequence shown here is derived from an EMBL/GenBank/DDBJ whole genome shotgun (WGS) entry which is preliminary data.</text>
</comment>
<gene>
    <name evidence="1" type="ORF">PanWU01x14_319800</name>
</gene>
<name>A0A2P5ALS6_PARAD</name>
<reference evidence="2" key="1">
    <citation type="submission" date="2016-06" db="EMBL/GenBank/DDBJ databases">
        <title>Parallel loss of symbiosis genes in relatives of nitrogen-fixing non-legume Parasponia.</title>
        <authorList>
            <person name="Van Velzen R."/>
            <person name="Holmer R."/>
            <person name="Bu F."/>
            <person name="Rutten L."/>
            <person name="Van Zeijl A."/>
            <person name="Liu W."/>
            <person name="Santuari L."/>
            <person name="Cao Q."/>
            <person name="Sharma T."/>
            <person name="Shen D."/>
            <person name="Roswanjaya Y."/>
            <person name="Wardhani T."/>
            <person name="Kalhor M.S."/>
            <person name="Jansen J."/>
            <person name="Van den Hoogen J."/>
            <person name="Gungor B."/>
            <person name="Hartog M."/>
            <person name="Hontelez J."/>
            <person name="Verver J."/>
            <person name="Yang W.-C."/>
            <person name="Schijlen E."/>
            <person name="Repin R."/>
            <person name="Schilthuizen M."/>
            <person name="Schranz E."/>
            <person name="Heidstra R."/>
            <person name="Miyata K."/>
            <person name="Fedorova E."/>
            <person name="Kohlen W."/>
            <person name="Bisseling T."/>
            <person name="Smit S."/>
            <person name="Geurts R."/>
        </authorList>
    </citation>
    <scope>NUCLEOTIDE SEQUENCE [LARGE SCALE GENOMIC DNA]</scope>
    <source>
        <strain evidence="2">cv. WU1-14</strain>
    </source>
</reference>
<dbReference type="Proteomes" id="UP000237105">
    <property type="component" value="Unassembled WGS sequence"/>
</dbReference>